<protein>
    <recommendedName>
        <fullName evidence="3">Ankyrin repeats (3 copies)</fullName>
    </recommendedName>
</protein>
<dbReference type="PATRIC" id="fig|466.6.peg.48"/>
<sequence length="839" mass="95566">MLTDQEYSLVNEILNRYTALVTVSASNQPYDYHSLFIKMTHLELTRELKQLKQLFAESKDDFKAQVQARCLVRSQDSTRNFNFADFPVSPCNKLYMELVNILFPKESVSIILPQAKTLVRVQFSERLLLPNLRDNRITQAFEALYPDFVEVPLQAFPLEDLPYYAVAGELLFDIRDLQNFPRLTHQKKIYEHLKNNYPELAVAIYHHNPELYALRETLIDSKTPEEAILHLIKMLALGGTSITGRDFATDSANDAFEEFRDYFKKLPKELRKDLKSLVSATQKSLAAVISDLKQRKCAETAAKDLQAILAHNPNHNALKRSVTKTPTELKQTQWRFQENLLNLNTTKDPKCLTQLPTELVKTTLQSLAFKNLEDLIQLLISLPDEFYNDLLAHGNFNHINKPLMGMLKAIEYGFFADNSKKKEAFIKVIVANWQRFDIKEFLYAAAIPELLEPLLKSLPKEKIKELLKFVDDDKRTILLRAAEYPQSFALLLAYYPNDTERLNAFLAEDDLANTVLHLAGGNPNALKYLLDFYSTHSEPAQFLSFVLSKNFYGNTILHQEAYNPETLKLILKSLPPENRLKAVQKTNDLGEFTVLQLAAQDNNSESIRAILELLPESDRPAAIKTHSYISKETVLHTARNNPEILKIILEFLPESERLAAVKLLDETGLSVFSFAKPESIKTILSLLPEADQFALMKKDANQNSELLGQLIEEKMFDQVFLNFDEKNGLALYVRVHQIIQPILSQKANQSSSGFFDSSEIKLASKLQAALFKSNDTTDTKKAIFEFLGESLNSKAYPIQVKLLNQFVDAPELSYAEKLNLVTVKWSIDTPISYDAGIVV</sequence>
<dbReference type="AlphaFoldDB" id="A0A0W0WI30"/>
<organism evidence="1 2">
    <name type="scientific">Legionella maceachernii</name>
    <dbReference type="NCBI Taxonomy" id="466"/>
    <lineage>
        <taxon>Bacteria</taxon>
        <taxon>Pseudomonadati</taxon>
        <taxon>Pseudomonadota</taxon>
        <taxon>Gammaproteobacteria</taxon>
        <taxon>Legionellales</taxon>
        <taxon>Legionellaceae</taxon>
        <taxon>Legionella</taxon>
    </lineage>
</organism>
<accession>A0A0W0WI30</accession>
<dbReference type="Proteomes" id="UP000054908">
    <property type="component" value="Unassembled WGS sequence"/>
</dbReference>
<dbReference type="STRING" id="466.Lmac_0045"/>
<dbReference type="OrthoDB" id="5654093at2"/>
<gene>
    <name evidence="1" type="ORF">Lmac_0045</name>
</gene>
<evidence type="ECO:0008006" key="3">
    <source>
        <dbReference type="Google" id="ProtNLM"/>
    </source>
</evidence>
<dbReference type="EMBL" id="LNYL01000001">
    <property type="protein sequence ID" value="KTD32001.1"/>
    <property type="molecule type" value="Genomic_DNA"/>
</dbReference>
<reference evidence="1 2" key="1">
    <citation type="submission" date="2015-11" db="EMBL/GenBank/DDBJ databases">
        <title>Genomic analysis of 38 Legionella species identifies large and diverse effector repertoires.</title>
        <authorList>
            <person name="Burstein D."/>
            <person name="Amaro F."/>
            <person name="Zusman T."/>
            <person name="Lifshitz Z."/>
            <person name="Cohen O."/>
            <person name="Gilbert J.A."/>
            <person name="Pupko T."/>
            <person name="Shuman H.A."/>
            <person name="Segal G."/>
        </authorList>
    </citation>
    <scope>NUCLEOTIDE SEQUENCE [LARGE SCALE GENOMIC DNA]</scope>
    <source>
        <strain evidence="1 2">PX-1-G2-E2</strain>
    </source>
</reference>
<dbReference type="InterPro" id="IPR036770">
    <property type="entry name" value="Ankyrin_rpt-contain_sf"/>
</dbReference>
<evidence type="ECO:0000313" key="2">
    <source>
        <dbReference type="Proteomes" id="UP000054908"/>
    </source>
</evidence>
<proteinExistence type="predicted"/>
<name>A0A0W0WI30_9GAMM</name>
<keyword evidence="2" id="KW-1185">Reference proteome</keyword>
<dbReference type="RefSeq" id="WP_058450887.1">
    <property type="nucleotide sequence ID" value="NZ_CAAAIB010000003.1"/>
</dbReference>
<dbReference type="Gene3D" id="1.25.40.20">
    <property type="entry name" value="Ankyrin repeat-containing domain"/>
    <property type="match status" value="1"/>
</dbReference>
<evidence type="ECO:0000313" key="1">
    <source>
        <dbReference type="EMBL" id="KTD32001.1"/>
    </source>
</evidence>
<dbReference type="SUPFAM" id="SSF48403">
    <property type="entry name" value="Ankyrin repeat"/>
    <property type="match status" value="1"/>
</dbReference>
<comment type="caution">
    <text evidence="1">The sequence shown here is derived from an EMBL/GenBank/DDBJ whole genome shotgun (WGS) entry which is preliminary data.</text>
</comment>